<dbReference type="Gene3D" id="3.40.640.10">
    <property type="entry name" value="Type I PLP-dependent aspartate aminotransferase-like (Major domain)"/>
    <property type="match status" value="1"/>
</dbReference>
<dbReference type="InterPro" id="IPR015424">
    <property type="entry name" value="PyrdxlP-dep_Trfase"/>
</dbReference>
<keyword evidence="7" id="KW-0808">Transferase</keyword>
<dbReference type="GO" id="GO:0030170">
    <property type="term" value="F:pyridoxal phosphate binding"/>
    <property type="evidence" value="ECO:0007669"/>
    <property type="project" value="InterPro"/>
</dbReference>
<organism evidence="7 8">
    <name type="scientific">Dyella soli</name>
    <dbReference type="NCBI Taxonomy" id="522319"/>
    <lineage>
        <taxon>Bacteria</taxon>
        <taxon>Pseudomonadati</taxon>
        <taxon>Pseudomonadota</taxon>
        <taxon>Gammaproteobacteria</taxon>
        <taxon>Lysobacterales</taxon>
        <taxon>Rhodanobacteraceae</taxon>
        <taxon>Dyella</taxon>
    </lineage>
</organism>
<keyword evidence="7" id="KW-0032">Aminotransferase</keyword>
<dbReference type="InterPro" id="IPR051446">
    <property type="entry name" value="HTH_trans_reg/aminotransferase"/>
</dbReference>
<dbReference type="CDD" id="cd00609">
    <property type="entry name" value="AAT_like"/>
    <property type="match status" value="1"/>
</dbReference>
<dbReference type="InterPro" id="IPR004839">
    <property type="entry name" value="Aminotransferase_I/II_large"/>
</dbReference>
<dbReference type="PRINTS" id="PR00035">
    <property type="entry name" value="HTHGNTR"/>
</dbReference>
<dbReference type="GO" id="GO:0003677">
    <property type="term" value="F:DNA binding"/>
    <property type="evidence" value="ECO:0007669"/>
    <property type="project" value="UniProtKB-KW"/>
</dbReference>
<comment type="similarity">
    <text evidence="1">In the C-terminal section; belongs to the class-I pyridoxal-phosphate-dependent aminotransferase family.</text>
</comment>
<sequence>MDQPLAFAIELPSRGRLEALHGQLRAAILDGRLAGGQGLPSTRGLAASLGLSRNTVVAAYDRLLSEGYVSARQGAGYLVSSGLARQEARVVRGADGDRRLAPPWRHAVMPVRTSAPASFRHDLRVGFPDASRFPFDVWRRLAARALRNLSRKAAGYPAPAGRRALREAIAGHVSFARAVTCGADDVVVCNGAQQAFDLLARILVTPGRTVVAVEDPGYPPLRAAFAAAGARVVPVPVDGEGLVVERLPATARVIYVTPSHQFPLGMVMSPARRMALLDFARRHGAVIIEDDYDGEFRYGDRPLDALQTLDRDGLVFYVGTFSKSLFPALRLGYAVAPPWALAALVQARQVCDWHADVLAQDTLASFIAEGHLARHVRKMRRIYAERREALIDGLVRHAGEWLALQGSDAGLHVAALLPPELDAGALVQRALAQDMRIEALSGYAIGATAPNGLVFGLGTLPAARMDEATQALGRLLRTPVPAQPSPRTQSR</sequence>
<keyword evidence="2" id="KW-0663">Pyridoxal phosphate</keyword>
<keyword evidence="8" id="KW-1185">Reference proteome</keyword>
<dbReference type="Gene3D" id="1.10.10.10">
    <property type="entry name" value="Winged helix-like DNA-binding domain superfamily/Winged helix DNA-binding domain"/>
    <property type="match status" value="1"/>
</dbReference>
<dbReference type="InterPro" id="IPR015421">
    <property type="entry name" value="PyrdxlP-dep_Trfase_major"/>
</dbReference>
<dbReference type="SUPFAM" id="SSF53383">
    <property type="entry name" value="PLP-dependent transferases"/>
    <property type="match status" value="1"/>
</dbReference>
<dbReference type="GO" id="GO:0003700">
    <property type="term" value="F:DNA-binding transcription factor activity"/>
    <property type="evidence" value="ECO:0007669"/>
    <property type="project" value="InterPro"/>
</dbReference>
<keyword evidence="4" id="KW-0238">DNA-binding</keyword>
<evidence type="ECO:0000259" key="6">
    <source>
        <dbReference type="PROSITE" id="PS50949"/>
    </source>
</evidence>
<dbReference type="SMART" id="SM00345">
    <property type="entry name" value="HTH_GNTR"/>
    <property type="match status" value="1"/>
</dbReference>
<evidence type="ECO:0000256" key="2">
    <source>
        <dbReference type="ARBA" id="ARBA00022898"/>
    </source>
</evidence>
<evidence type="ECO:0000313" key="8">
    <source>
        <dbReference type="Proteomes" id="UP000291822"/>
    </source>
</evidence>
<evidence type="ECO:0000256" key="4">
    <source>
        <dbReference type="ARBA" id="ARBA00023125"/>
    </source>
</evidence>
<protein>
    <submittedName>
        <fullName evidence="7">PLP-dependent aminotransferase family protein</fullName>
    </submittedName>
</protein>
<keyword evidence="3" id="KW-0805">Transcription regulation</keyword>
<evidence type="ECO:0000256" key="1">
    <source>
        <dbReference type="ARBA" id="ARBA00005384"/>
    </source>
</evidence>
<dbReference type="InterPro" id="IPR036390">
    <property type="entry name" value="WH_DNA-bd_sf"/>
</dbReference>
<evidence type="ECO:0000256" key="3">
    <source>
        <dbReference type="ARBA" id="ARBA00023015"/>
    </source>
</evidence>
<proteinExistence type="inferred from homology"/>
<dbReference type="RefSeq" id="WP_131413411.1">
    <property type="nucleotide sequence ID" value="NZ_SJTG01000006.1"/>
</dbReference>
<dbReference type="CDD" id="cd07377">
    <property type="entry name" value="WHTH_GntR"/>
    <property type="match status" value="1"/>
</dbReference>
<gene>
    <name evidence="7" type="ORF">EZM97_34365</name>
</gene>
<dbReference type="Pfam" id="PF00155">
    <property type="entry name" value="Aminotran_1_2"/>
    <property type="match status" value="1"/>
</dbReference>
<name>A0A4V2NKX6_9GAMM</name>
<evidence type="ECO:0000256" key="5">
    <source>
        <dbReference type="ARBA" id="ARBA00023163"/>
    </source>
</evidence>
<dbReference type="InterPro" id="IPR036388">
    <property type="entry name" value="WH-like_DNA-bd_sf"/>
</dbReference>
<dbReference type="InterPro" id="IPR000524">
    <property type="entry name" value="Tscrpt_reg_HTH_GntR"/>
</dbReference>
<dbReference type="EMBL" id="SJTG01000006">
    <property type="protein sequence ID" value="TCI06562.1"/>
    <property type="molecule type" value="Genomic_DNA"/>
</dbReference>
<comment type="caution">
    <text evidence="7">The sequence shown here is derived from an EMBL/GenBank/DDBJ whole genome shotgun (WGS) entry which is preliminary data.</text>
</comment>
<dbReference type="PANTHER" id="PTHR46577:SF1">
    <property type="entry name" value="HTH-TYPE TRANSCRIPTIONAL REGULATORY PROTEIN GABR"/>
    <property type="match status" value="1"/>
</dbReference>
<dbReference type="GO" id="GO:0008483">
    <property type="term" value="F:transaminase activity"/>
    <property type="evidence" value="ECO:0007669"/>
    <property type="project" value="UniProtKB-KW"/>
</dbReference>
<evidence type="ECO:0000313" key="7">
    <source>
        <dbReference type="EMBL" id="TCI06562.1"/>
    </source>
</evidence>
<keyword evidence="5" id="KW-0804">Transcription</keyword>
<dbReference type="Proteomes" id="UP000291822">
    <property type="component" value="Unassembled WGS sequence"/>
</dbReference>
<dbReference type="PANTHER" id="PTHR46577">
    <property type="entry name" value="HTH-TYPE TRANSCRIPTIONAL REGULATORY PROTEIN GABR"/>
    <property type="match status" value="1"/>
</dbReference>
<dbReference type="SUPFAM" id="SSF46785">
    <property type="entry name" value="Winged helix' DNA-binding domain"/>
    <property type="match status" value="1"/>
</dbReference>
<feature type="domain" description="HTH gntR-type" evidence="6">
    <location>
        <begin position="14"/>
        <end position="82"/>
    </location>
</feature>
<dbReference type="PROSITE" id="PS50949">
    <property type="entry name" value="HTH_GNTR"/>
    <property type="match status" value="1"/>
</dbReference>
<reference evidence="7 8" key="1">
    <citation type="submission" date="2019-02" db="EMBL/GenBank/DDBJ databases">
        <title>Dyella amyloliquefaciens sp. nov., isolated from forest soil.</title>
        <authorList>
            <person name="Gao Z.-H."/>
            <person name="Qiu L.-H."/>
        </authorList>
    </citation>
    <scope>NUCLEOTIDE SEQUENCE [LARGE SCALE GENOMIC DNA]</scope>
    <source>
        <strain evidence="7 8">KACC 12747</strain>
    </source>
</reference>
<dbReference type="Pfam" id="PF00392">
    <property type="entry name" value="GntR"/>
    <property type="match status" value="1"/>
</dbReference>
<accession>A0A4V2NKX6</accession>
<dbReference type="AlphaFoldDB" id="A0A4V2NKX6"/>